<name>A0ABW2MSF3_9FLAO</name>
<comment type="caution">
    <text evidence="2">The sequence shown here is derived from an EMBL/GenBank/DDBJ whole genome shotgun (WGS) entry which is preliminary data.</text>
</comment>
<dbReference type="PANTHER" id="PTHR43031:SF1">
    <property type="entry name" value="PYRIDINE NUCLEOTIDE-DISULPHIDE OXIDOREDUCTASE"/>
    <property type="match status" value="1"/>
</dbReference>
<evidence type="ECO:0000313" key="2">
    <source>
        <dbReference type="EMBL" id="MFC7356828.1"/>
    </source>
</evidence>
<reference evidence="3" key="1">
    <citation type="journal article" date="2019" name="Int. J. Syst. Evol. Microbiol.">
        <title>The Global Catalogue of Microorganisms (GCM) 10K type strain sequencing project: providing services to taxonomists for standard genome sequencing and annotation.</title>
        <authorList>
            <consortium name="The Broad Institute Genomics Platform"/>
            <consortium name="The Broad Institute Genome Sequencing Center for Infectious Disease"/>
            <person name="Wu L."/>
            <person name="Ma J."/>
        </authorList>
    </citation>
    <scope>NUCLEOTIDE SEQUENCE [LARGE SCALE GENOMIC DNA]</scope>
    <source>
        <strain evidence="3">CGMCC 1.16306</strain>
    </source>
</reference>
<proteinExistence type="predicted"/>
<dbReference type="InterPro" id="IPR001763">
    <property type="entry name" value="Rhodanese-like_dom"/>
</dbReference>
<evidence type="ECO:0000313" key="3">
    <source>
        <dbReference type="Proteomes" id="UP001596415"/>
    </source>
</evidence>
<protein>
    <submittedName>
        <fullName evidence="2">Rhodanese-like domain-containing protein</fullName>
    </submittedName>
</protein>
<dbReference type="InterPro" id="IPR050229">
    <property type="entry name" value="GlpE_sulfurtransferase"/>
</dbReference>
<sequence length="102" mass="11398">MDLQQKQWAEQLAEDPAAVILDVRTDAEVEEGMIPNAKQMDIYNSAAFIENVKQLDTSKNYYVYCRSGGRSAQACAILRSLGVENAYNLMGGFENWEGDKTV</sequence>
<feature type="domain" description="Rhodanese" evidence="1">
    <location>
        <begin position="14"/>
        <end position="101"/>
    </location>
</feature>
<dbReference type="EMBL" id="JBHTBN010000001">
    <property type="protein sequence ID" value="MFC7356828.1"/>
    <property type="molecule type" value="Genomic_DNA"/>
</dbReference>
<dbReference type="CDD" id="cd00158">
    <property type="entry name" value="RHOD"/>
    <property type="match status" value="1"/>
</dbReference>
<dbReference type="RefSeq" id="WP_380216669.1">
    <property type="nucleotide sequence ID" value="NZ_JBHTBN010000001.1"/>
</dbReference>
<dbReference type="Proteomes" id="UP001596415">
    <property type="component" value="Unassembled WGS sequence"/>
</dbReference>
<dbReference type="SMART" id="SM00450">
    <property type="entry name" value="RHOD"/>
    <property type="match status" value="1"/>
</dbReference>
<dbReference type="Pfam" id="PF00581">
    <property type="entry name" value="Rhodanese"/>
    <property type="match status" value="1"/>
</dbReference>
<gene>
    <name evidence="2" type="ORF">ACFQO1_03945</name>
</gene>
<dbReference type="InterPro" id="IPR036873">
    <property type="entry name" value="Rhodanese-like_dom_sf"/>
</dbReference>
<dbReference type="Gene3D" id="3.40.250.10">
    <property type="entry name" value="Rhodanese-like domain"/>
    <property type="match status" value="1"/>
</dbReference>
<accession>A0ABW2MSF3</accession>
<organism evidence="2 3">
    <name type="scientific">Jejudonia soesokkakensis</name>
    <dbReference type="NCBI Taxonomy" id="1323432"/>
    <lineage>
        <taxon>Bacteria</taxon>
        <taxon>Pseudomonadati</taxon>
        <taxon>Bacteroidota</taxon>
        <taxon>Flavobacteriia</taxon>
        <taxon>Flavobacteriales</taxon>
        <taxon>Flavobacteriaceae</taxon>
        <taxon>Jejudonia</taxon>
    </lineage>
</organism>
<dbReference type="PANTHER" id="PTHR43031">
    <property type="entry name" value="FAD-DEPENDENT OXIDOREDUCTASE"/>
    <property type="match status" value="1"/>
</dbReference>
<keyword evidence="3" id="KW-1185">Reference proteome</keyword>
<dbReference type="SUPFAM" id="SSF52821">
    <property type="entry name" value="Rhodanese/Cell cycle control phosphatase"/>
    <property type="match status" value="1"/>
</dbReference>
<evidence type="ECO:0000259" key="1">
    <source>
        <dbReference type="PROSITE" id="PS50206"/>
    </source>
</evidence>
<dbReference type="PROSITE" id="PS50206">
    <property type="entry name" value="RHODANESE_3"/>
    <property type="match status" value="1"/>
</dbReference>